<dbReference type="STRING" id="31234.E3M2L6"/>
<reference evidence="2" key="1">
    <citation type="submission" date="2007-07" db="EMBL/GenBank/DDBJ databases">
        <title>PCAP assembly of the Caenorhabditis remanei genome.</title>
        <authorList>
            <consortium name="The Caenorhabditis remanei Sequencing Consortium"/>
            <person name="Wilson R.K."/>
        </authorList>
    </citation>
    <scope>NUCLEOTIDE SEQUENCE [LARGE SCALE GENOMIC DNA]</scope>
    <source>
        <strain evidence="2">PB4641</strain>
    </source>
</reference>
<dbReference type="HOGENOM" id="CLU_451477_0_0_1"/>
<dbReference type="InParanoid" id="E3M2L6"/>
<evidence type="ECO:0000313" key="3">
    <source>
        <dbReference type="Proteomes" id="UP000008281"/>
    </source>
</evidence>
<dbReference type="FunCoup" id="E3M2L6">
    <property type="interactions" value="1086"/>
</dbReference>
<organism evidence="3">
    <name type="scientific">Caenorhabditis remanei</name>
    <name type="common">Caenorhabditis vulgaris</name>
    <dbReference type="NCBI Taxonomy" id="31234"/>
    <lineage>
        <taxon>Eukaryota</taxon>
        <taxon>Metazoa</taxon>
        <taxon>Ecdysozoa</taxon>
        <taxon>Nematoda</taxon>
        <taxon>Chromadorea</taxon>
        <taxon>Rhabditida</taxon>
        <taxon>Rhabditina</taxon>
        <taxon>Rhabditomorpha</taxon>
        <taxon>Rhabditoidea</taxon>
        <taxon>Rhabditidae</taxon>
        <taxon>Peloderinae</taxon>
        <taxon>Caenorhabditis</taxon>
    </lineage>
</organism>
<accession>E3M2L6</accession>
<evidence type="ECO:0000313" key="2">
    <source>
        <dbReference type="EMBL" id="EFO89913.1"/>
    </source>
</evidence>
<proteinExistence type="predicted"/>
<gene>
    <name evidence="2" type="ORF">CRE_07558</name>
</gene>
<name>E3M2L6_CAERE</name>
<dbReference type="Proteomes" id="UP000008281">
    <property type="component" value="Unassembled WGS sequence"/>
</dbReference>
<dbReference type="EMBL" id="DS268422">
    <property type="protein sequence ID" value="EFO89913.1"/>
    <property type="molecule type" value="Genomic_DNA"/>
</dbReference>
<dbReference type="AlphaFoldDB" id="E3M2L6"/>
<keyword evidence="3" id="KW-1185">Reference proteome</keyword>
<protein>
    <submittedName>
        <fullName evidence="2">Uncharacterized protein</fullName>
    </submittedName>
</protein>
<dbReference type="OrthoDB" id="5877560at2759"/>
<evidence type="ECO:0000256" key="1">
    <source>
        <dbReference type="SAM" id="MobiDB-lite"/>
    </source>
</evidence>
<dbReference type="eggNOG" id="ENOG502TIBG">
    <property type="taxonomic scope" value="Eukaryota"/>
</dbReference>
<feature type="compositionally biased region" description="Acidic residues" evidence="1">
    <location>
        <begin position="458"/>
        <end position="519"/>
    </location>
</feature>
<feature type="region of interest" description="Disordered" evidence="1">
    <location>
        <begin position="458"/>
        <end position="536"/>
    </location>
</feature>
<sequence length="605" mass="69868">MEELRQLHEVYLSLLAQNQQLTSRRLNYLFNRNSPYLNRRATQIVLESAHRDDDRYLRALQRAIPYDIKRQERINIVTRIPRFFKNNAALWQVVARYVAFVITEPDLNHYELNKFEYAQFLLCFPRCRFSKYLIVDTKFFLAACTQILDEFINDTHRIAVLAYLELHVKPTWGLYEMQQVSNAYGIIASRVPPHAMECFVRLILLSENYCYHSMMAALTPHAESGQLRLVDAIDYMRTKCVPCSDNIRIGTVDDDLKFSIEIQFVLALLNRLNVYGVDRVMRLLQKQDLVDSDVLQEVAKSHIRALETTTDNQPESHAMIFFSRQAALTKYAPEYKDRVLERVLRFGEDRLEVMNDTQCRVFCSILCTVSYPKRTSRKEGSDELFEFLFNRLMESLPKLGTNDVCNTTSTYDTFTDLFTKSLNIALTKTQTTPGSPVAFFHRKAFGIVELQFDADGEIIPEDPTMDGENNNENDSDDSDSDDEDDESDEEEEDIEEILAENEENEGEMDFEDEDDDDDASSVASEYTIGSTDDEDDLEWEQFVRDGEAGILHSQWEVRRQENLLIGNGSDNTAFYVGVSSFVVFMASAVSTIQSSLDINDDYRLF</sequence>